<evidence type="ECO:0000313" key="12">
    <source>
        <dbReference type="EMBL" id="KXB00601.1"/>
    </source>
</evidence>
<keyword evidence="3 10" id="KW-0436">Ligase</keyword>
<dbReference type="Pfam" id="PF03129">
    <property type="entry name" value="HGTP_anticodon"/>
    <property type="match status" value="1"/>
</dbReference>
<dbReference type="Gene3D" id="3.30.930.10">
    <property type="entry name" value="Bira Bifunctional Protein, Domain 2"/>
    <property type="match status" value="1"/>
</dbReference>
<dbReference type="SMART" id="SM00946">
    <property type="entry name" value="ProRS-C_1"/>
    <property type="match status" value="1"/>
</dbReference>
<dbReference type="InterPro" id="IPR004499">
    <property type="entry name" value="Pro-tRNA-ligase_IIa_arc-type"/>
</dbReference>
<comment type="catalytic activity">
    <reaction evidence="8 10">
        <text>tRNA(Pro) + L-proline + ATP = L-prolyl-tRNA(Pro) + AMP + diphosphate</text>
        <dbReference type="Rhea" id="RHEA:14305"/>
        <dbReference type="Rhea" id="RHEA-COMP:9700"/>
        <dbReference type="Rhea" id="RHEA-COMP:9702"/>
        <dbReference type="ChEBI" id="CHEBI:30616"/>
        <dbReference type="ChEBI" id="CHEBI:33019"/>
        <dbReference type="ChEBI" id="CHEBI:60039"/>
        <dbReference type="ChEBI" id="CHEBI:78442"/>
        <dbReference type="ChEBI" id="CHEBI:78532"/>
        <dbReference type="ChEBI" id="CHEBI:456215"/>
        <dbReference type="EC" id="6.1.1.15"/>
    </reaction>
</comment>
<dbReference type="Pfam" id="PF00587">
    <property type="entry name" value="tRNA-synt_2b"/>
    <property type="match status" value="1"/>
</dbReference>
<dbReference type="Proteomes" id="UP000070520">
    <property type="component" value="Unassembled WGS sequence"/>
</dbReference>
<dbReference type="Pfam" id="PF09180">
    <property type="entry name" value="ProRS-C_1"/>
    <property type="match status" value="1"/>
</dbReference>
<dbReference type="EC" id="6.1.1.15" evidence="10"/>
<evidence type="ECO:0000256" key="6">
    <source>
        <dbReference type="ARBA" id="ARBA00022917"/>
    </source>
</evidence>
<comment type="subunit">
    <text evidence="10">Homodimer.</text>
</comment>
<dbReference type="SUPFAM" id="SSF64586">
    <property type="entry name" value="C-terminal domain of ProRS"/>
    <property type="match status" value="1"/>
</dbReference>
<dbReference type="HAMAP" id="MF_01571">
    <property type="entry name" value="Pro_tRNA_synth_type3"/>
    <property type="match status" value="1"/>
</dbReference>
<name>A0A133V2E6_9EURY</name>
<dbReference type="AlphaFoldDB" id="A0A133V2E6"/>
<keyword evidence="2 10" id="KW-0963">Cytoplasm</keyword>
<evidence type="ECO:0000256" key="9">
    <source>
        <dbReference type="ARBA" id="ARBA00060806"/>
    </source>
</evidence>
<evidence type="ECO:0000256" key="5">
    <source>
        <dbReference type="ARBA" id="ARBA00022840"/>
    </source>
</evidence>
<evidence type="ECO:0000256" key="4">
    <source>
        <dbReference type="ARBA" id="ARBA00022741"/>
    </source>
</evidence>
<gene>
    <name evidence="10" type="primary">proS</name>
    <name evidence="12" type="ORF">AKJ42_00035</name>
</gene>
<dbReference type="InterPro" id="IPR002316">
    <property type="entry name" value="Pro-tRNA-ligase_IIa"/>
</dbReference>
<dbReference type="InterPro" id="IPR006195">
    <property type="entry name" value="aa-tRNA-synth_II"/>
</dbReference>
<keyword evidence="7 10" id="KW-0030">Aminoacyl-tRNA synthetase</keyword>
<comment type="function">
    <text evidence="10">Catalyzes the attachment of proline to tRNA(Pro) in a two-step reaction: proline is first activated by ATP to form Pro-AMP and then transferred to the acceptor end of tRNA(Pro).</text>
</comment>
<sequence>MKREKWESDFNSWFNDVLSDAEIMDIRYPVKGLYVWMPYGIKLRNHVIGIIRQLLENTGHQEVLFPLLIPRDVFEKEAEHIKGFEDEVYWVTKGGTSKLNVDLALRPTSETSIYPMLKLWIRSHTDLPLKVYQVVNIFRHETKATKPLIRLREVTTFKEAHTAHESEEDAEEQIKKAVEIYKEFFDELGVSYVITKRPAWDTFAGAKYSIAFDMLAPNGRTLQIGTVHNLGQGFSKVFDLTYETPDGDQEHIYQTCYGISDRVIASVLIAHGDDRGPCLPPNVAPIQVVIVPVPFKEEKVDVNKEAEKVQDELEDAGIRAKVDDRDLRPGDKYYRWERRGVPVRIEIGPQELKEEKITIVRRDTGEKLSKPRGSLIEDTNEIFKEIKNDLKERARSYLEDKIEWAEDLEKARDIIENKQGIARVSWCGQKDCGQKIEDETGGDILGPEFEGETKTGKCIVCGKKTKTPAIVARTY</sequence>
<dbReference type="FunFam" id="3.30.930.10:FF:000037">
    <property type="entry name" value="Proline--tRNA ligase"/>
    <property type="match status" value="1"/>
</dbReference>
<dbReference type="Gene3D" id="3.30.110.30">
    <property type="entry name" value="C-terminal domain of ProRS"/>
    <property type="match status" value="1"/>
</dbReference>
<dbReference type="PRINTS" id="PR01046">
    <property type="entry name" value="TRNASYNTHPRO"/>
</dbReference>
<protein>
    <recommendedName>
        <fullName evidence="10">Proline--tRNA ligase</fullName>
        <ecNumber evidence="10">6.1.1.15</ecNumber>
    </recommendedName>
    <alternativeName>
        <fullName evidence="10">Prolyl-tRNA synthetase</fullName>
        <shortName evidence="10">ProRS</shortName>
    </alternativeName>
</protein>
<keyword evidence="5 10" id="KW-0067">ATP-binding</keyword>
<dbReference type="PROSITE" id="PS50862">
    <property type="entry name" value="AA_TRNA_LIGASE_II"/>
    <property type="match status" value="1"/>
</dbReference>
<dbReference type="InterPro" id="IPR004154">
    <property type="entry name" value="Anticodon-bd"/>
</dbReference>
<keyword evidence="13" id="KW-1185">Reference proteome</keyword>
<dbReference type="FunFam" id="3.40.50.800:FF:000005">
    <property type="entry name" value="bifunctional glutamate/proline--tRNA ligase"/>
    <property type="match status" value="1"/>
</dbReference>
<evidence type="ECO:0000313" key="13">
    <source>
        <dbReference type="Proteomes" id="UP000070520"/>
    </source>
</evidence>
<dbReference type="PANTHER" id="PTHR43382:SF2">
    <property type="entry name" value="BIFUNCTIONAL GLUTAMATE_PROLINE--TRNA LIGASE"/>
    <property type="match status" value="1"/>
</dbReference>
<dbReference type="GO" id="GO:0017101">
    <property type="term" value="C:aminoacyl-tRNA synthetase multienzyme complex"/>
    <property type="evidence" value="ECO:0007669"/>
    <property type="project" value="TreeGrafter"/>
</dbReference>
<evidence type="ECO:0000259" key="11">
    <source>
        <dbReference type="PROSITE" id="PS50862"/>
    </source>
</evidence>
<dbReference type="SUPFAM" id="SSF55681">
    <property type="entry name" value="Class II aaRS and biotin synthetases"/>
    <property type="match status" value="1"/>
</dbReference>
<accession>A0A133V2E6</accession>
<comment type="domain">
    <text evidence="10">Consists of three domains: the N-terminal catalytic domain, the anticodon-binding domain and the C-terminal extension.</text>
</comment>
<dbReference type="GO" id="GO:0004827">
    <property type="term" value="F:proline-tRNA ligase activity"/>
    <property type="evidence" value="ECO:0007669"/>
    <property type="project" value="UniProtKB-UniRule"/>
</dbReference>
<dbReference type="InterPro" id="IPR036621">
    <property type="entry name" value="Anticodon-bd_dom_sf"/>
</dbReference>
<dbReference type="PATRIC" id="fig|1698272.3.peg.7"/>
<comment type="similarity">
    <text evidence="9 10">Belongs to the class-II aminoacyl-tRNA synthetase family. ProS type 3 subfamily.</text>
</comment>
<evidence type="ECO:0000256" key="7">
    <source>
        <dbReference type="ARBA" id="ARBA00023146"/>
    </source>
</evidence>
<evidence type="ECO:0000256" key="3">
    <source>
        <dbReference type="ARBA" id="ARBA00022598"/>
    </source>
</evidence>
<evidence type="ECO:0000256" key="2">
    <source>
        <dbReference type="ARBA" id="ARBA00022490"/>
    </source>
</evidence>
<dbReference type="InterPro" id="IPR002314">
    <property type="entry name" value="aa-tRNA-synt_IIb"/>
</dbReference>
<dbReference type="GO" id="GO:0005737">
    <property type="term" value="C:cytoplasm"/>
    <property type="evidence" value="ECO:0007669"/>
    <property type="project" value="UniProtKB-SubCell"/>
</dbReference>
<dbReference type="InterPro" id="IPR016061">
    <property type="entry name" value="Pro-tRNA_ligase_II_C"/>
</dbReference>
<dbReference type="InterPro" id="IPR017449">
    <property type="entry name" value="Pro-tRNA_synth_II"/>
</dbReference>
<dbReference type="EMBL" id="LHXW01000001">
    <property type="protein sequence ID" value="KXB00601.1"/>
    <property type="molecule type" value="Genomic_DNA"/>
</dbReference>
<dbReference type="GO" id="GO:0006433">
    <property type="term" value="P:prolyl-tRNA aminoacylation"/>
    <property type="evidence" value="ECO:0007669"/>
    <property type="project" value="UniProtKB-UniRule"/>
</dbReference>
<organism evidence="12 13">
    <name type="scientific">candidate division MSBL1 archaeon SCGC-AAA261C02</name>
    <dbReference type="NCBI Taxonomy" id="1698272"/>
    <lineage>
        <taxon>Archaea</taxon>
        <taxon>Methanobacteriati</taxon>
        <taxon>Methanobacteriota</taxon>
        <taxon>candidate division MSBL1</taxon>
    </lineage>
</organism>
<comment type="caution">
    <text evidence="12">The sequence shown here is derived from an EMBL/GenBank/DDBJ whole genome shotgun (WGS) entry which is preliminary data.</text>
</comment>
<dbReference type="NCBIfam" id="TIGR00408">
    <property type="entry name" value="proS_fam_I"/>
    <property type="match status" value="1"/>
</dbReference>
<dbReference type="CDD" id="cd00862">
    <property type="entry name" value="ProRS_anticodon_zinc"/>
    <property type="match status" value="1"/>
</dbReference>
<dbReference type="PANTHER" id="PTHR43382">
    <property type="entry name" value="PROLYL-TRNA SYNTHETASE"/>
    <property type="match status" value="1"/>
</dbReference>
<evidence type="ECO:0000256" key="10">
    <source>
        <dbReference type="HAMAP-Rule" id="MF_01571"/>
    </source>
</evidence>
<keyword evidence="4 10" id="KW-0547">Nucleotide-binding</keyword>
<feature type="domain" description="Aminoacyl-transfer RNA synthetases class-II family profile" evidence="11">
    <location>
        <begin position="32"/>
        <end position="280"/>
    </location>
</feature>
<dbReference type="CDD" id="cd00778">
    <property type="entry name" value="ProRS_core_arch_euk"/>
    <property type="match status" value="1"/>
</dbReference>
<dbReference type="SUPFAM" id="SSF52954">
    <property type="entry name" value="Class II aaRS ABD-related"/>
    <property type="match status" value="1"/>
</dbReference>
<reference evidence="12 13" key="1">
    <citation type="journal article" date="2016" name="Sci. Rep.">
        <title>Metabolic traits of an uncultured archaeal lineage -MSBL1- from brine pools of the Red Sea.</title>
        <authorList>
            <person name="Mwirichia R."/>
            <person name="Alam I."/>
            <person name="Rashid M."/>
            <person name="Vinu M."/>
            <person name="Ba-Alawi W."/>
            <person name="Anthony Kamau A."/>
            <person name="Kamanda Ngugi D."/>
            <person name="Goker M."/>
            <person name="Klenk H.P."/>
            <person name="Bajic V."/>
            <person name="Stingl U."/>
        </authorList>
    </citation>
    <scope>NUCLEOTIDE SEQUENCE [LARGE SCALE GENOMIC DNA]</scope>
    <source>
        <strain evidence="12">SCGC-AAA261C02</strain>
    </source>
</reference>
<dbReference type="InterPro" id="IPR033721">
    <property type="entry name" value="ProRS_core_arch_euk"/>
</dbReference>
<keyword evidence="6 10" id="KW-0648">Protein biosynthesis</keyword>
<dbReference type="GO" id="GO:0005524">
    <property type="term" value="F:ATP binding"/>
    <property type="evidence" value="ECO:0007669"/>
    <property type="project" value="UniProtKB-UniRule"/>
</dbReference>
<dbReference type="InterPro" id="IPR045864">
    <property type="entry name" value="aa-tRNA-synth_II/BPL/LPL"/>
</dbReference>
<evidence type="ECO:0000256" key="1">
    <source>
        <dbReference type="ARBA" id="ARBA00004496"/>
    </source>
</evidence>
<evidence type="ECO:0000256" key="8">
    <source>
        <dbReference type="ARBA" id="ARBA00047671"/>
    </source>
</evidence>
<dbReference type="Gene3D" id="3.40.50.800">
    <property type="entry name" value="Anticodon-binding domain"/>
    <property type="match status" value="1"/>
</dbReference>
<comment type="subcellular location">
    <subcellularLocation>
        <location evidence="1 10">Cytoplasm</location>
    </subcellularLocation>
</comment>
<proteinExistence type="inferred from homology"/>